<dbReference type="PANTHER" id="PTHR47964:SF1">
    <property type="entry name" value="ATP-DEPENDENT DNA HELICASE HOMOLOG RECG, CHLOROPLASTIC"/>
    <property type="match status" value="1"/>
</dbReference>
<evidence type="ECO:0000256" key="4">
    <source>
        <dbReference type="ARBA" id="ARBA00022806"/>
    </source>
</evidence>
<keyword evidence="3" id="KW-0378">Hydrolase</keyword>
<reference evidence="11 12" key="1">
    <citation type="journal article" date="2016" name="Nat. Commun.">
        <title>Thousands of microbial genomes shed light on interconnected biogeochemical processes in an aquifer system.</title>
        <authorList>
            <person name="Anantharaman K."/>
            <person name="Brown C.T."/>
            <person name="Hug L.A."/>
            <person name="Sharon I."/>
            <person name="Castelle C.J."/>
            <person name="Probst A.J."/>
            <person name="Thomas B.C."/>
            <person name="Singh A."/>
            <person name="Wilkins M.J."/>
            <person name="Karaoz U."/>
            <person name="Brodie E.L."/>
            <person name="Williams K.H."/>
            <person name="Hubbard S.S."/>
            <person name="Banfield J.F."/>
        </authorList>
    </citation>
    <scope>NUCLEOTIDE SEQUENCE [LARGE SCALE GENOMIC DNA]</scope>
</reference>
<dbReference type="Pfam" id="PF00271">
    <property type="entry name" value="Helicase_C"/>
    <property type="match status" value="1"/>
</dbReference>
<dbReference type="PROSITE" id="PS51192">
    <property type="entry name" value="HELICASE_ATP_BIND_1"/>
    <property type="match status" value="1"/>
</dbReference>
<dbReference type="GO" id="GO:0003678">
    <property type="term" value="F:DNA helicase activity"/>
    <property type="evidence" value="ECO:0007669"/>
    <property type="project" value="TreeGrafter"/>
</dbReference>
<dbReference type="InterPro" id="IPR047112">
    <property type="entry name" value="RecG/Mfd"/>
</dbReference>
<dbReference type="Gene3D" id="2.40.50.140">
    <property type="entry name" value="Nucleic acid-binding proteins"/>
    <property type="match status" value="1"/>
</dbReference>
<dbReference type="Pfam" id="PF17191">
    <property type="entry name" value="RecG_wedge"/>
    <property type="match status" value="1"/>
</dbReference>
<evidence type="ECO:0000259" key="9">
    <source>
        <dbReference type="PROSITE" id="PS51192"/>
    </source>
</evidence>
<proteinExistence type="predicted"/>
<dbReference type="Gene3D" id="3.40.50.300">
    <property type="entry name" value="P-loop containing nucleotide triphosphate hydrolases"/>
    <property type="match status" value="2"/>
</dbReference>
<dbReference type="CDD" id="cd04488">
    <property type="entry name" value="RecG_wedge_OBF"/>
    <property type="match status" value="1"/>
</dbReference>
<feature type="domain" description="Helicase C-terminal" evidence="10">
    <location>
        <begin position="509"/>
        <end position="674"/>
    </location>
</feature>
<keyword evidence="4" id="KW-0347">Helicase</keyword>
<dbReference type="PROSITE" id="PS51194">
    <property type="entry name" value="HELICASE_CTER"/>
    <property type="match status" value="1"/>
</dbReference>
<dbReference type="SMART" id="SM00490">
    <property type="entry name" value="HELICc"/>
    <property type="match status" value="1"/>
</dbReference>
<dbReference type="Proteomes" id="UP000178720">
    <property type="component" value="Unassembled WGS sequence"/>
</dbReference>
<evidence type="ECO:0000256" key="2">
    <source>
        <dbReference type="ARBA" id="ARBA00022763"/>
    </source>
</evidence>
<evidence type="ECO:0000256" key="6">
    <source>
        <dbReference type="ARBA" id="ARBA00023125"/>
    </source>
</evidence>
<feature type="domain" description="Helicase ATP-binding" evidence="9">
    <location>
        <begin position="307"/>
        <end position="490"/>
    </location>
</feature>
<dbReference type="SUPFAM" id="SSF52540">
    <property type="entry name" value="P-loop containing nucleoside triphosphate hydrolases"/>
    <property type="match status" value="2"/>
</dbReference>
<dbReference type="GO" id="GO:0006281">
    <property type="term" value="P:DNA repair"/>
    <property type="evidence" value="ECO:0007669"/>
    <property type="project" value="UniProtKB-KW"/>
</dbReference>
<organism evidence="11 12">
    <name type="scientific">Candidatus Adlerbacteria bacterium RIFCSPHIGHO2_02_FULL_54_18</name>
    <dbReference type="NCBI Taxonomy" id="1797241"/>
    <lineage>
        <taxon>Bacteria</taxon>
        <taxon>Candidatus Adleribacteriota</taxon>
    </lineage>
</organism>
<dbReference type="InterPro" id="IPR011545">
    <property type="entry name" value="DEAD/DEAH_box_helicase_dom"/>
</dbReference>
<dbReference type="GO" id="GO:0003677">
    <property type="term" value="F:DNA binding"/>
    <property type="evidence" value="ECO:0007669"/>
    <property type="project" value="UniProtKB-KW"/>
</dbReference>
<dbReference type="InterPro" id="IPR001650">
    <property type="entry name" value="Helicase_C-like"/>
</dbReference>
<keyword evidence="2" id="KW-0227">DNA damage</keyword>
<dbReference type="GO" id="GO:0005524">
    <property type="term" value="F:ATP binding"/>
    <property type="evidence" value="ECO:0007669"/>
    <property type="project" value="UniProtKB-KW"/>
</dbReference>
<evidence type="ECO:0000259" key="10">
    <source>
        <dbReference type="PROSITE" id="PS51194"/>
    </source>
</evidence>
<dbReference type="AlphaFoldDB" id="A0A1F4Y4R6"/>
<dbReference type="SMART" id="SM00487">
    <property type="entry name" value="DEXDc"/>
    <property type="match status" value="1"/>
</dbReference>
<dbReference type="EMBL" id="MEWV01000005">
    <property type="protein sequence ID" value="OGC88911.1"/>
    <property type="molecule type" value="Genomic_DNA"/>
</dbReference>
<evidence type="ECO:0000256" key="3">
    <source>
        <dbReference type="ARBA" id="ARBA00022801"/>
    </source>
</evidence>
<name>A0A1F4Y4R6_9BACT</name>
<evidence type="ECO:0000256" key="5">
    <source>
        <dbReference type="ARBA" id="ARBA00022840"/>
    </source>
</evidence>
<comment type="caution">
    <text evidence="11">The sequence shown here is derived from an EMBL/GenBank/DDBJ whole genome shotgun (WGS) entry which is preliminary data.</text>
</comment>
<dbReference type="SUPFAM" id="SSF50249">
    <property type="entry name" value="Nucleic acid-binding proteins"/>
    <property type="match status" value="1"/>
</dbReference>
<dbReference type="Pfam" id="PF00270">
    <property type="entry name" value="DEAD"/>
    <property type="match status" value="1"/>
</dbReference>
<dbReference type="PANTHER" id="PTHR47964">
    <property type="entry name" value="ATP-DEPENDENT DNA HELICASE HOMOLOG RECG, CHLOROPLASTIC"/>
    <property type="match status" value="1"/>
</dbReference>
<evidence type="ECO:0000256" key="1">
    <source>
        <dbReference type="ARBA" id="ARBA00022741"/>
    </source>
</evidence>
<accession>A0A1F4Y4R6</accession>
<evidence type="ECO:0000256" key="8">
    <source>
        <dbReference type="ARBA" id="ARBA00049819"/>
    </source>
</evidence>
<dbReference type="InterPro" id="IPR033454">
    <property type="entry name" value="RecG_wedge"/>
</dbReference>
<dbReference type="InterPro" id="IPR014001">
    <property type="entry name" value="Helicase_ATP-bd"/>
</dbReference>
<keyword evidence="1" id="KW-0547">Nucleotide-binding</keyword>
<keyword evidence="5" id="KW-0067">ATP-binding</keyword>
<sequence>MNLRDLIGQHFRLADTQKSALSKLGIKTVRNLLYHFPTRYERGGEEAQIAGLASGQEASIIGTLEKLETKKGWKSRIPMTEGFLRDSSGRIKLRWFNQPYIAKMYAEGTLVKAVGKVSGSEGKLYLANPALQKISATEAGLFAEQKQLLKKSGLPASGGLAETGDPRTFSEAVSAKPDLFAIYPESRGITSLWVRSAIKKILTPELKLEDPIPKEILKKYNLPSLSSAIVWAHQPKELKNAEAARKRFAFEEVFFIQLALGRERMLLGREKGFIIEAPQNDIAAFMHAFPFEATGAQKKAIEAILGDLRLGRPMSRLLEGDVGSGKTAVAAVAAYATVATRPTNQSFGTLQVAYMAPTEILAKQHFDSFIKFFEREPINIGLITGSGCYKFPSKTDKNKITSISRAQLLKWVENGEIPIVIGTHALIQKTVQFKHLALVVIDEQHRFGTSQRRSLAKKHEQVPHLLSMTATPIPRTLALTIYGDLDLTLLDEMPPGRKKIITEIVKPAERKAAYEKIRTQLQTGRQAYVICPRIDEPDPDKAFALQAKSVKAEAKRLKKDIFPEYALDILHSKMTPKEKDAVMLRFSKNESDILVATSVVEVGVNVPNATMIMIEGAERFGLSQLHQLRGRVVRSTHQAYCFVVPESRGESTAKRLTALASAKNGFELAEQDLLQRGAGDLAGRKQWGISDIGMEALRNLKLVEAARTEAQKIIVEDPELSAHSLLATEVVAHTKVMHME</sequence>
<evidence type="ECO:0000256" key="7">
    <source>
        <dbReference type="ARBA" id="ARBA00023204"/>
    </source>
</evidence>
<keyword evidence="7" id="KW-0234">DNA repair</keyword>
<protein>
    <recommendedName>
        <fullName evidence="8">Probable DNA 3'-5' helicase RecG</fullName>
    </recommendedName>
</protein>
<dbReference type="Pfam" id="PF19833">
    <property type="entry name" value="RecG_dom3_C"/>
    <property type="match status" value="1"/>
</dbReference>
<evidence type="ECO:0000313" key="12">
    <source>
        <dbReference type="Proteomes" id="UP000178720"/>
    </source>
</evidence>
<dbReference type="GO" id="GO:0016787">
    <property type="term" value="F:hydrolase activity"/>
    <property type="evidence" value="ECO:0007669"/>
    <property type="project" value="UniProtKB-KW"/>
</dbReference>
<dbReference type="InterPro" id="IPR012340">
    <property type="entry name" value="NA-bd_OB-fold"/>
</dbReference>
<dbReference type="InterPro" id="IPR045562">
    <property type="entry name" value="RecG_dom3_C"/>
</dbReference>
<gene>
    <name evidence="11" type="ORF">A3D70_01385</name>
</gene>
<evidence type="ECO:0000313" key="11">
    <source>
        <dbReference type="EMBL" id="OGC88911.1"/>
    </source>
</evidence>
<dbReference type="InterPro" id="IPR027417">
    <property type="entry name" value="P-loop_NTPase"/>
</dbReference>
<dbReference type="NCBIfam" id="NF008168">
    <property type="entry name" value="PRK10917.2-2"/>
    <property type="match status" value="1"/>
</dbReference>
<keyword evidence="6" id="KW-0238">DNA-binding</keyword>